<keyword evidence="5" id="KW-0777">Teichoic acid biosynthesis</keyword>
<evidence type="ECO:0000313" key="8">
    <source>
        <dbReference type="Proteomes" id="UP000077881"/>
    </source>
</evidence>
<dbReference type="AlphaFoldDB" id="A0A177ZIK6"/>
<dbReference type="Gene3D" id="3.40.50.11820">
    <property type="match status" value="1"/>
</dbReference>
<evidence type="ECO:0000256" key="2">
    <source>
        <dbReference type="ARBA" id="ARBA00010488"/>
    </source>
</evidence>
<keyword evidence="8" id="KW-1185">Reference proteome</keyword>
<dbReference type="GO" id="GO:0005886">
    <property type="term" value="C:plasma membrane"/>
    <property type="evidence" value="ECO:0007669"/>
    <property type="project" value="UniProtKB-SubCell"/>
</dbReference>
<dbReference type="InterPro" id="IPR007554">
    <property type="entry name" value="Glycerophosphate_synth"/>
</dbReference>
<protein>
    <submittedName>
        <fullName evidence="7">Teichoic acid biosynthesis protein B</fullName>
    </submittedName>
</protein>
<comment type="caution">
    <text evidence="7">The sequence shown here is derived from an EMBL/GenBank/DDBJ whole genome shotgun (WGS) entry which is preliminary data.</text>
</comment>
<proteinExistence type="inferred from homology"/>
<evidence type="ECO:0000256" key="4">
    <source>
        <dbReference type="ARBA" id="ARBA00022679"/>
    </source>
</evidence>
<keyword evidence="3" id="KW-1003">Cell membrane</keyword>
<evidence type="ECO:0000256" key="3">
    <source>
        <dbReference type="ARBA" id="ARBA00022475"/>
    </source>
</evidence>
<dbReference type="InterPro" id="IPR051612">
    <property type="entry name" value="Teichoic_Acid_Biosynth"/>
</dbReference>
<comment type="subcellular location">
    <subcellularLocation>
        <location evidence="1">Cell membrane</location>
        <topology evidence="1">Peripheral membrane protein</topology>
    </subcellularLocation>
</comment>
<dbReference type="OrthoDB" id="9811865at2"/>
<dbReference type="PANTHER" id="PTHR37316">
    <property type="entry name" value="TEICHOIC ACID GLYCEROL-PHOSPHATE PRIMASE"/>
    <property type="match status" value="1"/>
</dbReference>
<dbReference type="EMBL" id="LDJR01000060">
    <property type="protein sequence ID" value="OAK67604.1"/>
    <property type="molecule type" value="Genomic_DNA"/>
</dbReference>
<comment type="similarity">
    <text evidence="2">Belongs to the CDP-glycerol glycerophosphotransferase family.</text>
</comment>
<dbReference type="PANTHER" id="PTHR37316:SF1">
    <property type="entry name" value="TEICHOIC ACID GLYCEROL-PHOSPHATE PRIMASE"/>
    <property type="match status" value="1"/>
</dbReference>
<evidence type="ECO:0000256" key="1">
    <source>
        <dbReference type="ARBA" id="ARBA00004202"/>
    </source>
</evidence>
<organism evidence="7 8">
    <name type="scientific">Lederbergia galactosidilytica</name>
    <dbReference type="NCBI Taxonomy" id="217031"/>
    <lineage>
        <taxon>Bacteria</taxon>
        <taxon>Bacillati</taxon>
        <taxon>Bacillota</taxon>
        <taxon>Bacilli</taxon>
        <taxon>Bacillales</taxon>
        <taxon>Bacillaceae</taxon>
        <taxon>Lederbergia</taxon>
    </lineage>
</organism>
<dbReference type="GO" id="GO:0019350">
    <property type="term" value="P:teichoic acid biosynthetic process"/>
    <property type="evidence" value="ECO:0007669"/>
    <property type="project" value="UniProtKB-KW"/>
</dbReference>
<accession>A0A177ZIK6</accession>
<dbReference type="GO" id="GO:0047355">
    <property type="term" value="F:CDP-glycerol glycerophosphotransferase activity"/>
    <property type="evidence" value="ECO:0007669"/>
    <property type="project" value="InterPro"/>
</dbReference>
<dbReference type="Proteomes" id="UP000077881">
    <property type="component" value="Unassembled WGS sequence"/>
</dbReference>
<dbReference type="STRING" id="217031.ABB05_21045"/>
<dbReference type="Pfam" id="PF04464">
    <property type="entry name" value="Glyphos_transf"/>
    <property type="match status" value="1"/>
</dbReference>
<evidence type="ECO:0000256" key="6">
    <source>
        <dbReference type="ARBA" id="ARBA00023136"/>
    </source>
</evidence>
<dbReference type="SUPFAM" id="SSF53756">
    <property type="entry name" value="UDP-Glycosyltransferase/glycogen phosphorylase"/>
    <property type="match status" value="1"/>
</dbReference>
<evidence type="ECO:0000256" key="5">
    <source>
        <dbReference type="ARBA" id="ARBA00022944"/>
    </source>
</evidence>
<dbReference type="InterPro" id="IPR043148">
    <property type="entry name" value="TagF_C"/>
</dbReference>
<keyword evidence="4" id="KW-0808">Transferase</keyword>
<keyword evidence="6" id="KW-0472">Membrane</keyword>
<gene>
    <name evidence="7" type="ORF">ABB05_21045</name>
</gene>
<dbReference type="PATRIC" id="fig|217031.6.peg.4574"/>
<evidence type="ECO:0000313" key="7">
    <source>
        <dbReference type="EMBL" id="OAK67604.1"/>
    </source>
</evidence>
<name>A0A177ZIK6_9BACI</name>
<sequence>MVRELAITLYLWLFRIVFSISKLYPLRKQATFVASFGDNVLYTANALKKVHPDVPIVILKTNSCKLDFAGYPDWIILNFELTSPIHWLRSVFHLATSSHIFVDNYFGFLAAATFRKETICVQLWHAAGAVKKFGLKDPSIYYRTPRAQSRFQKVYDQQTHVVVGSEKMSEIFQQSFGIPAERILRTGIPRTDFFYDELTQQIVESDLAYHYPVIQKKHVILYAPTFRDDQLHVSKLALDLEKMYQAFHEDYVLFLRLHPAIQTDWKNHYPDFVYDVSHFPDVNHLLMVTDILISDYSSIPFEFSLLQRPMIFFAYDLEEYSRTRGFWENYDDLVPGPIVQTTDELIECIQKQTFQLQQIEEFAQEWNEYSQGQSSEQLVHALFSSSEQVLPQRSAEE</sequence>
<reference evidence="7 8" key="1">
    <citation type="submission" date="2015-05" db="EMBL/GenBank/DDBJ databases">
        <title>Comparison of genome.</title>
        <authorList>
            <person name="Zheng Z."/>
            <person name="Sun M."/>
        </authorList>
    </citation>
    <scope>NUCLEOTIDE SEQUENCE [LARGE SCALE GENOMIC DNA]</scope>
    <source>
        <strain evidence="7 8">G25-74</strain>
    </source>
</reference>
<dbReference type="Gene3D" id="3.40.50.12580">
    <property type="match status" value="1"/>
</dbReference>
<dbReference type="InterPro" id="IPR043149">
    <property type="entry name" value="TagF_N"/>
</dbReference>